<accession>A0A157T112</accession>
<dbReference type="Pfam" id="PF01966">
    <property type="entry name" value="HD"/>
    <property type="match status" value="1"/>
</dbReference>
<dbReference type="AlphaFoldDB" id="A0A157T112"/>
<dbReference type="EMBL" id="LT549890">
    <property type="protein sequence ID" value="SAI85107.1"/>
    <property type="molecule type" value="Genomic_DNA"/>
</dbReference>
<dbReference type="Gene3D" id="1.10.3210.10">
    <property type="entry name" value="Hypothetical protein af1432"/>
    <property type="match status" value="1"/>
</dbReference>
<feature type="domain" description="HD" evidence="3">
    <location>
        <begin position="165"/>
        <end position="246"/>
    </location>
</feature>
<keyword evidence="2" id="KW-0051">Antiviral defense</keyword>
<dbReference type="PANTHER" id="PTHR36528:SF1">
    <property type="entry name" value="CRISPR SYSTEM SINGLE-STRAND-SPECIFIC DEOXYRIBONUCLEASE CAS10_CSM1 (SUBTYPE III-A)"/>
    <property type="match status" value="1"/>
</dbReference>
<dbReference type="Pfam" id="PF22335">
    <property type="entry name" value="Cas10-Cmr2_palm2"/>
    <property type="match status" value="1"/>
</dbReference>
<evidence type="ECO:0000259" key="4">
    <source>
        <dbReference type="Pfam" id="PF22335"/>
    </source>
</evidence>
<feature type="domain" description="Cas10/Cmr2 second palm" evidence="4">
    <location>
        <begin position="556"/>
        <end position="690"/>
    </location>
</feature>
<reference evidence="6" key="1">
    <citation type="submission" date="2016-04" db="EMBL/GenBank/DDBJ databases">
        <authorList>
            <person name="Shah S.A."/>
            <person name="Garrett R.A."/>
        </authorList>
    </citation>
    <scope>NUCLEOTIDE SEQUENCE [LARGE SCALE GENOMIC DNA]</scope>
    <source>
        <strain evidence="6">ATCC 35091 / DSM 1616 / JCM 8930 / NBRC 15331 / P1</strain>
    </source>
</reference>
<gene>
    <name evidence="5" type="ORF">SSOP1_1553</name>
</gene>
<dbReference type="InterPro" id="IPR043128">
    <property type="entry name" value="Rev_trsase/Diguanyl_cyclase"/>
</dbReference>
<evidence type="ECO:0000313" key="6">
    <source>
        <dbReference type="Proteomes" id="UP000076770"/>
    </source>
</evidence>
<evidence type="ECO:0000256" key="2">
    <source>
        <dbReference type="ARBA" id="ARBA00023118"/>
    </source>
</evidence>
<name>A0A157T112_SACSO</name>
<dbReference type="EMDB" id="EMD-16126"/>
<evidence type="ECO:0000313" key="5">
    <source>
        <dbReference type="EMBL" id="SAI85107.1"/>
    </source>
</evidence>
<keyword evidence="1" id="KW-0547">Nucleotide-binding</keyword>
<dbReference type="GO" id="GO:0051607">
    <property type="term" value="P:defense response to virus"/>
    <property type="evidence" value="ECO:0007669"/>
    <property type="project" value="UniProtKB-KW"/>
</dbReference>
<sequence length="835" mass="95641">MRWWLGMIRGKLLLPEKKVVFINESEVQSLRKDVVDALKVFSSLACELADNNETKATNIFADLISMIYKLPMLISYVPSDKLSTPHEYFFAYIVFRHLVEDSMPSNDIAKLLEILEEKKRDEIKEVLDYARTLRKIYEKLLYVPADTRPGYNFTSLASHLQLSSILVWLLQKGSVDLNYLRISALLHDIGKLFNPTNHVSESIKILDEVIEGSECLKTNLSRVKSLVEQHHAPLETILNDADRLAASTDRFSEIVKGALNNTKIGECYSLCYGRDVRTKECMECLEEYGEETYSEESKRLYDVISNSVVSQKVEGNAIGYLVYIDFPGIQRFITSFPKLREMSFASFLVDFVTSIYSFIVLDQAYYERTGKKSRIPAEALLSGYGGHSYIIVRSDFGSKDEVKAWLESVSSSALSKLGIRLDVKVANFAYENYVRNYKEVYEDMMSKSYERYLIRDEGKVYSYGLHRVCDNCGIRPAVNRSDDGEYLCETCNLVRDLSKNRGFIAKYKSKYTLYEEQRIEISPKEDIKFKLDKNQDPTSYAMEIIAGYRTTSDSRYIALIKADGNNAGKIFGNTVTFSEYVDKSFRLDFGVKKMFYDTLLDIMRASSDESIKKDLVSRILLGVLYLGGDDIMLLSPSAIAVPFAVKMFKRSLEYTGFTFKVGIISVKPDHPVQFAYGAVNALMEESKIHTGEKSSIGVLVFSSTLASEGVVKSDLKNYRKEKESFLVVSNDVDDVERLLNLMELDDFGKLMELYWNPEEGRKVIRDKIRSLERFVNYADTHDFYNTLAYLIRSKAKSEENSLIKRIIDLTIKGRDDFVFPLYDYYFILKSIRVGI</sequence>
<dbReference type="InterPro" id="IPR006674">
    <property type="entry name" value="HD_domain"/>
</dbReference>
<dbReference type="PANTHER" id="PTHR36528">
    <property type="entry name" value="CRISPR SYSTEM SINGLE-STRAND-SPECIFIC DEOXYRIBONUCLEASE CAS10/CSM1 (SUBTYPE III-A)"/>
    <property type="match status" value="1"/>
</dbReference>
<dbReference type="GO" id="GO:0000166">
    <property type="term" value="F:nucleotide binding"/>
    <property type="evidence" value="ECO:0007669"/>
    <property type="project" value="UniProtKB-KW"/>
</dbReference>
<dbReference type="InterPro" id="IPR052117">
    <property type="entry name" value="Cas10/Csm1_subtype-III-A"/>
</dbReference>
<proteinExistence type="predicted"/>
<dbReference type="Proteomes" id="UP000076770">
    <property type="component" value="Chromosome i"/>
</dbReference>
<dbReference type="PATRIC" id="fig|2287.9.peg.1609"/>
<dbReference type="SUPFAM" id="SSF109604">
    <property type="entry name" value="HD-domain/PDEase-like"/>
    <property type="match status" value="1"/>
</dbReference>
<organism evidence="5 6">
    <name type="scientific">Saccharolobus solfataricus</name>
    <name type="common">Sulfolobus solfataricus</name>
    <dbReference type="NCBI Taxonomy" id="2287"/>
    <lineage>
        <taxon>Archaea</taxon>
        <taxon>Thermoproteota</taxon>
        <taxon>Thermoprotei</taxon>
        <taxon>Sulfolobales</taxon>
        <taxon>Sulfolobaceae</taxon>
        <taxon>Saccharolobus</taxon>
    </lineage>
</organism>
<protein>
    <submittedName>
        <fullName evidence="5">CRISPR-associated protein Cas10 (Type III-D)</fullName>
    </submittedName>
</protein>
<evidence type="ECO:0000256" key="1">
    <source>
        <dbReference type="ARBA" id="ARBA00022741"/>
    </source>
</evidence>
<dbReference type="Gene3D" id="3.30.70.270">
    <property type="match status" value="1"/>
</dbReference>
<dbReference type="InterPro" id="IPR054767">
    <property type="entry name" value="Cas10-Cmr2_palm2"/>
</dbReference>
<evidence type="ECO:0000259" key="3">
    <source>
        <dbReference type="Pfam" id="PF01966"/>
    </source>
</evidence>